<keyword evidence="15" id="KW-1185">Reference proteome</keyword>
<evidence type="ECO:0000256" key="6">
    <source>
        <dbReference type="ARBA" id="ARBA00022679"/>
    </source>
</evidence>
<feature type="site" description="Transition state stabilizer" evidence="11">
    <location>
        <position position="206"/>
    </location>
</feature>
<evidence type="ECO:0000256" key="4">
    <source>
        <dbReference type="ARBA" id="ARBA00012621"/>
    </source>
</evidence>
<keyword evidence="6 12" id="KW-0808">Transferase</keyword>
<comment type="similarity">
    <text evidence="3">Belongs to the glycosyltransferase group 1 family. Glycosyltransferase 30 subfamily.</text>
</comment>
<keyword evidence="14" id="KW-0328">Glycosyltransferase</keyword>
<feature type="domain" description="3-deoxy-D-manno-octulosonic-acid transferase N-terminal" evidence="13">
    <location>
        <begin position="33"/>
        <end position="209"/>
    </location>
</feature>
<comment type="subcellular location">
    <subcellularLocation>
        <location evidence="1">Cell inner membrane</location>
        <topology evidence="1">Single-pass membrane protein</topology>
        <orientation evidence="1">Cytoplasmic side</orientation>
    </subcellularLocation>
    <subcellularLocation>
        <location evidence="12">Cell membrane</location>
    </subcellularLocation>
</comment>
<sequence>MRLIYTLLLALLSPLFLYSLYKTKPGKPAFGSRWKEHWGCTPQVKARRPIWIHAVSVGESIAAVPVIKALKQARPEQAIVVTTTTSTGAEQIAKLGDLVEHRYMPLDFAWCVRRFIKAVQPAQLLIVETELWPNTLQTVHQRNIPVTVINARLSERSCQRYQKFSALFNLIRPYVDRILCQYASDGERFQRLGFRANQIEVTGSVKFDIDINPQVQEAGAELRQQLGTQRPVWIAASTHEGEDAILLAAHRQLLTHYPNALLILVPRHPERFNAVFELCQQQGFATQRRTAQASDAETCQVYLGDTMGEMLTLISAADICFMAGSLVGDKVGGHNLLEPAALGKPLLNGPSFFNFSEIMQLLTQQNAVILCNNAGEIAKQLNMLFSEPNKLTLMGKEARLVVDNNKGAIGKTITTILNKKVVTKQL</sequence>
<keyword evidence="7" id="KW-0812">Transmembrane</keyword>
<reference evidence="14" key="1">
    <citation type="submission" date="2021-06" db="EMBL/GenBank/DDBJ databases">
        <title>Vibrio nov. sp., novel gut bacterium isolated from Yellow Sea oyster.</title>
        <authorList>
            <person name="Muhammad N."/>
            <person name="Nguyen T.H."/>
            <person name="Lee Y.-J."/>
            <person name="Ko J."/>
            <person name="Kim S.-G."/>
        </authorList>
    </citation>
    <scope>NUCLEOTIDE SEQUENCE</scope>
    <source>
        <strain evidence="14">OG9-811</strain>
    </source>
</reference>
<evidence type="ECO:0000256" key="12">
    <source>
        <dbReference type="RuleBase" id="RU365103"/>
    </source>
</evidence>
<dbReference type="GO" id="GO:0009244">
    <property type="term" value="P:lipopolysaccharide core region biosynthetic process"/>
    <property type="evidence" value="ECO:0007669"/>
    <property type="project" value="UniProtKB-UniRule"/>
</dbReference>
<evidence type="ECO:0000256" key="2">
    <source>
        <dbReference type="ARBA" id="ARBA00004713"/>
    </source>
</evidence>
<evidence type="ECO:0000256" key="7">
    <source>
        <dbReference type="ARBA" id="ARBA00022968"/>
    </source>
</evidence>
<dbReference type="KEGG" id="vos:KNV97_17945"/>
<accession>A0A975UAF0</accession>
<dbReference type="GO" id="GO:0009245">
    <property type="term" value="P:lipid A biosynthetic process"/>
    <property type="evidence" value="ECO:0007669"/>
    <property type="project" value="TreeGrafter"/>
</dbReference>
<gene>
    <name evidence="14" type="primary">waaA</name>
    <name evidence="14" type="ORF">KNV97_17945</name>
</gene>
<evidence type="ECO:0000256" key="11">
    <source>
        <dbReference type="PIRSR" id="PIRSR639901-2"/>
    </source>
</evidence>
<dbReference type="RefSeq" id="WP_218562498.1">
    <property type="nucleotide sequence ID" value="NZ_CP076643.1"/>
</dbReference>
<keyword evidence="12" id="KW-0448">Lipopolysaccharide biosynthesis</keyword>
<dbReference type="InterPro" id="IPR007507">
    <property type="entry name" value="Glycos_transf_N"/>
</dbReference>
<feature type="active site" description="Proton acceptor" evidence="10">
    <location>
        <position position="59"/>
    </location>
</feature>
<proteinExistence type="inferred from homology"/>
<evidence type="ECO:0000256" key="5">
    <source>
        <dbReference type="ARBA" id="ARBA00019077"/>
    </source>
</evidence>
<evidence type="ECO:0000256" key="8">
    <source>
        <dbReference type="ARBA" id="ARBA00031445"/>
    </source>
</evidence>
<dbReference type="InterPro" id="IPR039901">
    <property type="entry name" value="Kdotransferase"/>
</dbReference>
<dbReference type="GO" id="GO:0043842">
    <property type="term" value="F:Kdo transferase activity"/>
    <property type="evidence" value="ECO:0007669"/>
    <property type="project" value="UniProtKB-EC"/>
</dbReference>
<name>A0A975UAF0_9VIBR</name>
<dbReference type="GO" id="GO:0005886">
    <property type="term" value="C:plasma membrane"/>
    <property type="evidence" value="ECO:0007669"/>
    <property type="project" value="UniProtKB-SubCell"/>
</dbReference>
<protein>
    <recommendedName>
        <fullName evidence="5 12">3-deoxy-D-manno-octulosonic acid transferase</fullName>
        <shortName evidence="12">Kdo transferase</shortName>
        <ecNumber evidence="4 12">2.4.99.12</ecNumber>
    </recommendedName>
    <alternativeName>
        <fullName evidence="8 12">Lipid IV(A) 3-deoxy-D-manno-octulosonic acid transferase</fullName>
    </alternativeName>
</protein>
<evidence type="ECO:0000313" key="14">
    <source>
        <dbReference type="EMBL" id="QXO17261.1"/>
    </source>
</evidence>
<keyword evidence="7" id="KW-0735">Signal-anchor</keyword>
<dbReference type="FunFam" id="3.40.50.11720:FF:000001">
    <property type="entry name" value="3-deoxy-D-manno-octulosonic acid transferase"/>
    <property type="match status" value="1"/>
</dbReference>
<dbReference type="FunFam" id="3.40.50.2000:FF:000032">
    <property type="entry name" value="3-deoxy-D-manno-octulosonic acid transferase"/>
    <property type="match status" value="1"/>
</dbReference>
<comment type="function">
    <text evidence="12">Involved in lipopolysaccharide (LPS) biosynthesis. Catalyzes the transfer of 3-deoxy-D-manno-octulosonate (Kdo) residue(s) from CMP-Kdo to lipid IV(A), the tetraacyldisaccharide-1,4'-bisphosphate precursor of lipid A.</text>
</comment>
<dbReference type="Pfam" id="PF04413">
    <property type="entry name" value="Glycos_transf_N"/>
    <property type="match status" value="1"/>
</dbReference>
<evidence type="ECO:0000256" key="9">
    <source>
        <dbReference type="ARBA" id="ARBA00049183"/>
    </source>
</evidence>
<evidence type="ECO:0000256" key="3">
    <source>
        <dbReference type="ARBA" id="ARBA00006380"/>
    </source>
</evidence>
<dbReference type="NCBIfam" id="NF004388">
    <property type="entry name" value="PRK05749.1-4"/>
    <property type="match status" value="1"/>
</dbReference>
<dbReference type="AlphaFoldDB" id="A0A975UAF0"/>
<evidence type="ECO:0000256" key="1">
    <source>
        <dbReference type="ARBA" id="ARBA00004388"/>
    </source>
</evidence>
<dbReference type="EC" id="2.4.99.12" evidence="4 12"/>
<keyword evidence="12" id="KW-1003">Cell membrane</keyword>
<evidence type="ECO:0000256" key="10">
    <source>
        <dbReference type="PIRSR" id="PIRSR639901-1"/>
    </source>
</evidence>
<comment type="pathway">
    <text evidence="2 12">Bacterial outer membrane biogenesis; LPS core biosynthesis.</text>
</comment>
<evidence type="ECO:0000259" key="13">
    <source>
        <dbReference type="Pfam" id="PF04413"/>
    </source>
</evidence>
<dbReference type="EMBL" id="CP076643">
    <property type="protein sequence ID" value="QXO17261.1"/>
    <property type="molecule type" value="Genomic_DNA"/>
</dbReference>
<dbReference type="Proteomes" id="UP000694232">
    <property type="component" value="Chromosome 1"/>
</dbReference>
<dbReference type="PANTHER" id="PTHR42755">
    <property type="entry name" value="3-DEOXY-MANNO-OCTULOSONATE CYTIDYLYLTRANSFERASE"/>
    <property type="match status" value="1"/>
</dbReference>
<feature type="site" description="Transition state stabilizer" evidence="11">
    <location>
        <position position="128"/>
    </location>
</feature>
<comment type="catalytic activity">
    <reaction evidence="9 12">
        <text>lipid IVA (E. coli) + CMP-3-deoxy-beta-D-manno-octulosonate = alpha-Kdo-(2-&gt;6)-lipid IVA (E. coli) + CMP + H(+)</text>
        <dbReference type="Rhea" id="RHEA:28066"/>
        <dbReference type="ChEBI" id="CHEBI:15378"/>
        <dbReference type="ChEBI" id="CHEBI:58603"/>
        <dbReference type="ChEBI" id="CHEBI:60364"/>
        <dbReference type="ChEBI" id="CHEBI:60377"/>
        <dbReference type="ChEBI" id="CHEBI:85987"/>
        <dbReference type="EC" id="2.4.99.12"/>
    </reaction>
</comment>
<dbReference type="PANTHER" id="PTHR42755:SF1">
    <property type="entry name" value="3-DEOXY-D-MANNO-OCTULOSONIC ACID TRANSFERASE, MITOCHONDRIAL-RELATED"/>
    <property type="match status" value="1"/>
</dbReference>
<evidence type="ECO:0000313" key="15">
    <source>
        <dbReference type="Proteomes" id="UP000694232"/>
    </source>
</evidence>
<keyword evidence="12" id="KW-0472">Membrane</keyword>
<organism evidence="14 15">
    <name type="scientific">Vibrio ostreae</name>
    <dbReference type="NCBI Taxonomy" id="2841925"/>
    <lineage>
        <taxon>Bacteria</taxon>
        <taxon>Pseudomonadati</taxon>
        <taxon>Pseudomonadota</taxon>
        <taxon>Gammaproteobacteria</taxon>
        <taxon>Vibrionales</taxon>
        <taxon>Vibrionaceae</taxon>
        <taxon>Vibrio</taxon>
    </lineage>
</organism>